<evidence type="ECO:0000313" key="5">
    <source>
        <dbReference type="EMBL" id="KAE9636258.1"/>
    </source>
</evidence>
<dbReference type="InterPro" id="IPR020471">
    <property type="entry name" value="AKR"/>
</dbReference>
<evidence type="ECO:0000256" key="3">
    <source>
        <dbReference type="PIRSR" id="PIRSR000097-3"/>
    </source>
</evidence>
<dbReference type="PIRSF" id="PIRSF000097">
    <property type="entry name" value="AKR"/>
    <property type="match status" value="1"/>
</dbReference>
<dbReference type="InterPro" id="IPR036812">
    <property type="entry name" value="NAD(P)_OxRdtase_dom_sf"/>
</dbReference>
<dbReference type="PRINTS" id="PR00069">
    <property type="entry name" value="ALDKETRDTASE"/>
</dbReference>
<feature type="site" description="Lowers pKa of active site Tyr" evidence="3">
    <location>
        <position position="81"/>
    </location>
</feature>
<evidence type="ECO:0000256" key="2">
    <source>
        <dbReference type="PIRSR" id="PIRSR000097-2"/>
    </source>
</evidence>
<gene>
    <name evidence="5" type="ORF">GND95_03825</name>
</gene>
<feature type="active site" description="Proton donor" evidence="1">
    <location>
        <position position="55"/>
    </location>
</feature>
<dbReference type="CDD" id="cd19138">
    <property type="entry name" value="AKR_YeaE"/>
    <property type="match status" value="1"/>
</dbReference>
<evidence type="ECO:0000259" key="4">
    <source>
        <dbReference type="Pfam" id="PF00248"/>
    </source>
</evidence>
<dbReference type="PANTHER" id="PTHR43638:SF3">
    <property type="entry name" value="ALDEHYDE REDUCTASE"/>
    <property type="match status" value="1"/>
</dbReference>
<dbReference type="OrthoDB" id="9804790at2"/>
<evidence type="ECO:0000313" key="6">
    <source>
        <dbReference type="Proteomes" id="UP000483018"/>
    </source>
</evidence>
<dbReference type="InterPro" id="IPR023210">
    <property type="entry name" value="NADP_OxRdtase_dom"/>
</dbReference>
<dbReference type="GO" id="GO:0016491">
    <property type="term" value="F:oxidoreductase activity"/>
    <property type="evidence" value="ECO:0007669"/>
    <property type="project" value="InterPro"/>
</dbReference>
<sequence length="285" mass="32519">MKENYILLPDGTKVPRLGQGTWCMGERKEKEKNEIASLQLGIELGMTLIDTAEMYAEGGAEEVIAQAIRPYDRDSLFIVSKVYPHNAGRKNIFKSCENSLRRLNTDYLDLYLLHWRGSIPLEETAECMEELVHQGKIKYWGVSNFDTDDMEELWSVPSGNHCVTNQVLYHLGSRGIEYDLVPWMKEHHIPIMAYSPLAQAGSLRRGLVNHKTVQEIAQRKEITPMQVLLAFVLSQDHMIAIPKSGTPDHTKLNAEALKISFTQEEWEQLDKAFPAPNHKTRLDIC</sequence>
<dbReference type="AlphaFoldDB" id="A0A7C8LJ44"/>
<evidence type="ECO:0000256" key="1">
    <source>
        <dbReference type="PIRSR" id="PIRSR000097-1"/>
    </source>
</evidence>
<dbReference type="Proteomes" id="UP000483018">
    <property type="component" value="Unassembled WGS sequence"/>
</dbReference>
<dbReference type="EMBL" id="WSLF01000002">
    <property type="protein sequence ID" value="KAE9636258.1"/>
    <property type="molecule type" value="Genomic_DNA"/>
</dbReference>
<keyword evidence="6" id="KW-1185">Reference proteome</keyword>
<feature type="binding site" evidence="2">
    <location>
        <position position="114"/>
    </location>
    <ligand>
        <name>substrate</name>
    </ligand>
</feature>
<comment type="caution">
    <text evidence="5">The sequence shown here is derived from an EMBL/GenBank/DDBJ whole genome shotgun (WGS) entry which is preliminary data.</text>
</comment>
<accession>A0A7C8LJ44</accession>
<dbReference type="Gene3D" id="3.20.20.100">
    <property type="entry name" value="NADP-dependent oxidoreductase domain"/>
    <property type="match status" value="1"/>
</dbReference>
<reference evidence="5 6" key="1">
    <citation type="submission" date="2019-12" db="EMBL/GenBank/DDBJ databases">
        <title>Defluviitalea raffinosedens, isolated from a biogas fermenter, genome sequencing and characterization.</title>
        <authorList>
            <person name="Rettenmaier R."/>
            <person name="Schneider M."/>
            <person name="Neuhaus K."/>
            <person name="Liebl W."/>
            <person name="Zverlov V."/>
        </authorList>
    </citation>
    <scope>NUCLEOTIDE SEQUENCE [LARGE SCALE GENOMIC DNA]</scope>
    <source>
        <strain evidence="5 6">249c-K6</strain>
    </source>
</reference>
<name>A0A7C8LJ44_9FIRM</name>
<dbReference type="PANTHER" id="PTHR43638">
    <property type="entry name" value="OXIDOREDUCTASE, ALDO/KETO REDUCTASE FAMILY PROTEIN"/>
    <property type="match status" value="1"/>
</dbReference>
<dbReference type="SUPFAM" id="SSF51430">
    <property type="entry name" value="NAD(P)-linked oxidoreductase"/>
    <property type="match status" value="1"/>
</dbReference>
<feature type="domain" description="NADP-dependent oxidoreductase" evidence="4">
    <location>
        <begin position="16"/>
        <end position="272"/>
    </location>
</feature>
<dbReference type="Pfam" id="PF00248">
    <property type="entry name" value="Aldo_ket_red"/>
    <property type="match status" value="1"/>
</dbReference>
<dbReference type="RefSeq" id="WP_158739510.1">
    <property type="nucleotide sequence ID" value="NZ_WSLF01000002.1"/>
</dbReference>
<organism evidence="5 6">
    <name type="scientific">Defluviitalea raffinosedens</name>
    <dbReference type="NCBI Taxonomy" id="1450156"/>
    <lineage>
        <taxon>Bacteria</taxon>
        <taxon>Bacillati</taxon>
        <taxon>Bacillota</taxon>
        <taxon>Clostridia</taxon>
        <taxon>Lachnospirales</taxon>
        <taxon>Defluviitaleaceae</taxon>
        <taxon>Defluviitalea</taxon>
    </lineage>
</organism>
<proteinExistence type="predicted"/>
<protein>
    <submittedName>
        <fullName evidence="5">Aldo/keto reductase</fullName>
    </submittedName>
</protein>